<keyword evidence="2" id="KW-1185">Reference proteome</keyword>
<evidence type="ECO:0000313" key="1">
    <source>
        <dbReference type="EMBL" id="GKS82235.1"/>
    </source>
</evidence>
<sequence length="101" mass="11623">MNQRAEHQHEEMVAYVKQYQRVIENDLRESDKNHFIKSITINYNTIKHNPMGGIDVTGYVNGDKKLVFHSGIDKYIIENKEKIETDGVGITSKLAELMGDE</sequence>
<reference evidence="1" key="1">
    <citation type="journal article" date="2022" name="Int. J. Syst. Evol. Microbiol.">
        <title>A novel species of lactic acid bacteria, Ligilactobacillus pabuli sp. nov., isolated from alfalfa silage.</title>
        <authorList>
            <person name="Tohno M."/>
            <person name="Tanizawa Y."/>
            <person name="Sawada H."/>
            <person name="Sakamoto M."/>
            <person name="Ohkuma M."/>
            <person name="Kobayashi H."/>
        </authorList>
    </citation>
    <scope>NUCLEOTIDE SEQUENCE</scope>
    <source>
        <strain evidence="1">AF129</strain>
    </source>
</reference>
<dbReference type="Gene3D" id="3.10.450.130">
    <property type="entry name" value="folded 79 residue fragment of lin0334 like domains"/>
    <property type="match status" value="1"/>
</dbReference>
<dbReference type="EMBL" id="BQXH01000022">
    <property type="protein sequence ID" value="GKS82235.1"/>
    <property type="molecule type" value="Genomic_DNA"/>
</dbReference>
<protein>
    <recommendedName>
        <fullName evidence="3">Phage protein</fullName>
    </recommendedName>
</protein>
<comment type="caution">
    <text evidence="1">The sequence shown here is derived from an EMBL/GenBank/DDBJ whole genome shotgun (WGS) entry which is preliminary data.</text>
</comment>
<organism evidence="1 2">
    <name type="scientific">Ligilactobacillus pabuli</name>
    <dbReference type="NCBI Taxonomy" id="2886039"/>
    <lineage>
        <taxon>Bacteria</taxon>
        <taxon>Bacillati</taxon>
        <taxon>Bacillota</taxon>
        <taxon>Bacilli</taxon>
        <taxon>Lactobacillales</taxon>
        <taxon>Lactobacillaceae</taxon>
        <taxon>Ligilactobacillus</taxon>
    </lineage>
</organism>
<dbReference type="Proteomes" id="UP001055149">
    <property type="component" value="Unassembled WGS sequence"/>
</dbReference>
<name>A0ABQ5JJL4_9LACO</name>
<gene>
    <name evidence="1" type="ORF">LPAF129_19210</name>
</gene>
<evidence type="ECO:0000313" key="2">
    <source>
        <dbReference type="Proteomes" id="UP001055149"/>
    </source>
</evidence>
<evidence type="ECO:0008006" key="3">
    <source>
        <dbReference type="Google" id="ProtNLM"/>
    </source>
</evidence>
<dbReference type="Pfam" id="PF07006">
    <property type="entry name" value="DUF1310"/>
    <property type="match status" value="1"/>
</dbReference>
<proteinExistence type="predicted"/>
<dbReference type="InterPro" id="IPR010738">
    <property type="entry name" value="DUF1310"/>
</dbReference>
<accession>A0ABQ5JJL4</accession>